<name>A0A5N8VVU4_9ACTN</name>
<keyword evidence="2" id="KW-0812">Transmembrane</keyword>
<keyword evidence="2" id="KW-1133">Transmembrane helix</keyword>
<evidence type="ECO:0000256" key="2">
    <source>
        <dbReference type="SAM" id="Phobius"/>
    </source>
</evidence>
<proteinExistence type="predicted"/>
<accession>A0A5N8VVU4</accession>
<feature type="transmembrane region" description="Helical" evidence="2">
    <location>
        <begin position="26"/>
        <end position="50"/>
    </location>
</feature>
<dbReference type="AlphaFoldDB" id="A0A5N8VVU4"/>
<dbReference type="EMBL" id="VJZD01000456">
    <property type="protein sequence ID" value="MPY38204.1"/>
    <property type="molecule type" value="Genomic_DNA"/>
</dbReference>
<gene>
    <name evidence="3" type="ORF">FNH09_45470</name>
</gene>
<evidence type="ECO:0000313" key="3">
    <source>
        <dbReference type="EMBL" id="MPY38204.1"/>
    </source>
</evidence>
<organism evidence="3 4">
    <name type="scientific">Streptomyces adustus</name>
    <dbReference type="NCBI Taxonomy" id="1609272"/>
    <lineage>
        <taxon>Bacteria</taxon>
        <taxon>Bacillati</taxon>
        <taxon>Actinomycetota</taxon>
        <taxon>Actinomycetes</taxon>
        <taxon>Kitasatosporales</taxon>
        <taxon>Streptomycetaceae</taxon>
        <taxon>Streptomyces</taxon>
    </lineage>
</organism>
<protein>
    <submittedName>
        <fullName evidence="3">Uncharacterized protein</fullName>
    </submittedName>
</protein>
<reference evidence="3 4" key="1">
    <citation type="submission" date="2019-07" db="EMBL/GenBank/DDBJ databases">
        <title>New species of Amycolatopsis and Streptomyces.</title>
        <authorList>
            <person name="Duangmal K."/>
            <person name="Teo W.F.A."/>
            <person name="Lipun K."/>
        </authorList>
    </citation>
    <scope>NUCLEOTIDE SEQUENCE [LARGE SCALE GENOMIC DNA]</scope>
    <source>
        <strain evidence="3 4">NBRC 109810</strain>
    </source>
</reference>
<comment type="caution">
    <text evidence="3">The sequence shown here is derived from an EMBL/GenBank/DDBJ whole genome shotgun (WGS) entry which is preliminary data.</text>
</comment>
<dbReference type="RefSeq" id="WP_152895723.1">
    <property type="nucleotide sequence ID" value="NZ_JBHJTU010000014.1"/>
</dbReference>
<dbReference type="Proteomes" id="UP000325849">
    <property type="component" value="Unassembled WGS sequence"/>
</dbReference>
<keyword evidence="4" id="KW-1185">Reference proteome</keyword>
<evidence type="ECO:0000313" key="4">
    <source>
        <dbReference type="Proteomes" id="UP000325849"/>
    </source>
</evidence>
<evidence type="ECO:0000256" key="1">
    <source>
        <dbReference type="SAM" id="MobiDB-lite"/>
    </source>
</evidence>
<feature type="region of interest" description="Disordered" evidence="1">
    <location>
        <begin position="57"/>
        <end position="90"/>
    </location>
</feature>
<keyword evidence="2" id="KW-0472">Membrane</keyword>
<sequence length="90" mass="9487">MSWEHSAMLACGCMNLMDVMAALTGYGLLGIAGLAVGLLCLVGLLLGAIVTVGHLIRRGQGDDDPEPPETSGRRREGSSLGSFRWEDSPE</sequence>